<comment type="caution">
    <text evidence="7">The sequence shown here is derived from an EMBL/GenBank/DDBJ whole genome shotgun (WGS) entry which is preliminary data.</text>
</comment>
<evidence type="ECO:0000259" key="6">
    <source>
        <dbReference type="Pfam" id="PF11698"/>
    </source>
</evidence>
<accession>A0A9Q3ENR9</accession>
<evidence type="ECO:0000256" key="1">
    <source>
        <dbReference type="ARBA" id="ARBA00008613"/>
    </source>
</evidence>
<feature type="domain" description="ATPase V1 complex subunit H C-terminal" evidence="6">
    <location>
        <begin position="331"/>
        <end position="447"/>
    </location>
</feature>
<dbReference type="InterPro" id="IPR011987">
    <property type="entry name" value="ATPase_V1-cplx_hsu_C"/>
</dbReference>
<name>A0A9Q3ENR9_9BASI</name>
<dbReference type="EMBL" id="AVOT02029374">
    <property type="protein sequence ID" value="MBW0522193.1"/>
    <property type="molecule type" value="Genomic_DNA"/>
</dbReference>
<dbReference type="InterPro" id="IPR004908">
    <property type="entry name" value="ATPase_V1-cplx_hsu"/>
</dbReference>
<reference evidence="7" key="1">
    <citation type="submission" date="2021-03" db="EMBL/GenBank/DDBJ databases">
        <title>Draft genome sequence of rust myrtle Austropuccinia psidii MF-1, a brazilian biotype.</title>
        <authorList>
            <person name="Quecine M.C."/>
            <person name="Pachon D.M.R."/>
            <person name="Bonatelli M.L."/>
            <person name="Correr F.H."/>
            <person name="Franceschini L.M."/>
            <person name="Leite T.F."/>
            <person name="Margarido G.R.A."/>
            <person name="Almeida C.A."/>
            <person name="Ferrarezi J.A."/>
            <person name="Labate C.A."/>
        </authorList>
    </citation>
    <scope>NUCLEOTIDE SEQUENCE</scope>
    <source>
        <strain evidence="7">MF-1</strain>
    </source>
</reference>
<dbReference type="PANTHER" id="PTHR10698">
    <property type="entry name" value="V-TYPE PROTON ATPASE SUBUNIT H"/>
    <property type="match status" value="1"/>
</dbReference>
<sequence>MARIYNAWIQEQDCRTRIKEIPWEGYHRVSLISSEDLHLLQRISGLQKSKQDQVWQDDTQTYVSLYLRLLFQLSRVDCLQATLVYITDMLNDHEERLSFFIQSTQSGQSNPYDSFTPLLNSPDHYLRLKALSLISTLLGSHSTAPIDVLKLVANKTGDAINSEDPNEQELGIECLAQIIRQPLARKVVWALQNFSGVEDQPSATPDIISSLTKLIKVSSRMSAQQQYQIAFCFWLLSFDDEIANQLNKRAAAIPLLIDLTKNAVKEKVTRVLVATLRNLASKAPEANLGPMLVAGNLLALIQNFSARKWSDDELKEDVQWLKEQLEDAKQKMTTYDEYSTELESGLLRWSPPHTSDEFWSANAERLHEKDFQQLKNIIGLLSNASDPIVLAVAANDLLQYVKHCDVGKKYVERLGGKAAVMNLMTHHDADVKYRALITVQQLISHPWSL</sequence>
<evidence type="ECO:0000256" key="5">
    <source>
        <dbReference type="PIRNR" id="PIRNR032184"/>
    </source>
</evidence>
<dbReference type="InterPro" id="IPR016024">
    <property type="entry name" value="ARM-type_fold"/>
</dbReference>
<dbReference type="SUPFAM" id="SSF48371">
    <property type="entry name" value="ARM repeat"/>
    <property type="match status" value="1"/>
</dbReference>
<dbReference type="InterPro" id="IPR038497">
    <property type="entry name" value="ATPase_V1-cplx_hsu_C_sf"/>
</dbReference>
<dbReference type="PANTHER" id="PTHR10698:SF0">
    <property type="entry name" value="V-TYPE PROTON ATPASE SUBUNIT H"/>
    <property type="match status" value="1"/>
</dbReference>
<dbReference type="GO" id="GO:0046961">
    <property type="term" value="F:proton-transporting ATPase activity, rotational mechanism"/>
    <property type="evidence" value="ECO:0007669"/>
    <property type="project" value="UniProtKB-UniRule"/>
</dbReference>
<comment type="function">
    <text evidence="5">Subunit of the V1 complex of vacuolar(H+)-ATPase (V-ATPase), a multisubunit enzyme composed of a peripheral complex (V1) that hydrolyzes ATP and a membrane integral complex (V0) that translocates protons. V-ATPase is responsible for acidifying and maintaining the pH of intracellular compartments.</text>
</comment>
<keyword evidence="2 5" id="KW-0813">Transport</keyword>
<evidence type="ECO:0000256" key="4">
    <source>
        <dbReference type="ARBA" id="ARBA00023065"/>
    </source>
</evidence>
<evidence type="ECO:0000256" key="2">
    <source>
        <dbReference type="ARBA" id="ARBA00022448"/>
    </source>
</evidence>
<organism evidence="7 8">
    <name type="scientific">Austropuccinia psidii MF-1</name>
    <dbReference type="NCBI Taxonomy" id="1389203"/>
    <lineage>
        <taxon>Eukaryota</taxon>
        <taxon>Fungi</taxon>
        <taxon>Dikarya</taxon>
        <taxon>Basidiomycota</taxon>
        <taxon>Pucciniomycotina</taxon>
        <taxon>Pucciniomycetes</taxon>
        <taxon>Pucciniales</taxon>
        <taxon>Sphaerophragmiaceae</taxon>
        <taxon>Austropuccinia</taxon>
    </lineage>
</organism>
<comment type="subunit">
    <text evidence="5">V-ATPase is a heteromultimeric enzyme made up of two complexes: the ATP-hydrolytic V1 complex and the proton translocation V0 complex.</text>
</comment>
<dbReference type="InterPro" id="IPR011989">
    <property type="entry name" value="ARM-like"/>
</dbReference>
<dbReference type="GO" id="GO:0000221">
    <property type="term" value="C:vacuolar proton-transporting V-type ATPase, V1 domain"/>
    <property type="evidence" value="ECO:0007669"/>
    <property type="project" value="UniProtKB-UniRule"/>
</dbReference>
<evidence type="ECO:0000256" key="3">
    <source>
        <dbReference type="ARBA" id="ARBA00022781"/>
    </source>
</evidence>
<comment type="similarity">
    <text evidence="1 5">Belongs to the V-ATPase H subunit family.</text>
</comment>
<dbReference type="AlphaFoldDB" id="A0A9Q3ENR9"/>
<dbReference type="Pfam" id="PF03224">
    <property type="entry name" value="V-ATPase_H_N"/>
    <property type="match status" value="1"/>
</dbReference>
<protein>
    <recommendedName>
        <fullName evidence="5">V-type proton ATPase subunit H</fullName>
    </recommendedName>
</protein>
<dbReference type="OrthoDB" id="10263554at2759"/>
<dbReference type="GO" id="GO:0000329">
    <property type="term" value="C:fungal-type vacuole membrane"/>
    <property type="evidence" value="ECO:0007669"/>
    <property type="project" value="TreeGrafter"/>
</dbReference>
<dbReference type="Proteomes" id="UP000765509">
    <property type="component" value="Unassembled WGS sequence"/>
</dbReference>
<proteinExistence type="inferred from homology"/>
<dbReference type="Gene3D" id="1.25.40.150">
    <property type="entry name" value="V-type ATPase, subunit H, C-terminal domain"/>
    <property type="match status" value="1"/>
</dbReference>
<dbReference type="Gene3D" id="1.25.10.10">
    <property type="entry name" value="Leucine-rich Repeat Variant"/>
    <property type="match status" value="1"/>
</dbReference>
<keyword evidence="3 5" id="KW-0375">Hydrogen ion transport</keyword>
<keyword evidence="8" id="KW-1185">Reference proteome</keyword>
<evidence type="ECO:0000313" key="7">
    <source>
        <dbReference type="EMBL" id="MBW0522193.1"/>
    </source>
</evidence>
<dbReference type="Pfam" id="PF11698">
    <property type="entry name" value="V-ATPase_H_C"/>
    <property type="match status" value="1"/>
</dbReference>
<gene>
    <name evidence="7" type="ORF">O181_061908</name>
</gene>
<keyword evidence="4 5" id="KW-0406">Ion transport</keyword>
<dbReference type="PIRSF" id="PIRSF032184">
    <property type="entry name" value="ATPase_V1_H"/>
    <property type="match status" value="1"/>
</dbReference>
<evidence type="ECO:0000313" key="8">
    <source>
        <dbReference type="Proteomes" id="UP000765509"/>
    </source>
</evidence>